<keyword evidence="1" id="KW-0175">Coiled coil</keyword>
<feature type="coiled-coil region" evidence="1">
    <location>
        <begin position="52"/>
        <end position="112"/>
    </location>
</feature>
<dbReference type="Proteomes" id="UP001215533">
    <property type="component" value="Chromosome"/>
</dbReference>
<accession>A0AAJ5REQ3</accession>
<dbReference type="EMBL" id="CP117683">
    <property type="protein sequence ID" value="WDC91680.1"/>
    <property type="molecule type" value="Genomic_DNA"/>
</dbReference>
<dbReference type="InterPro" id="IPR025580">
    <property type="entry name" value="Gp46"/>
</dbReference>
<evidence type="ECO:0000256" key="1">
    <source>
        <dbReference type="SAM" id="Coils"/>
    </source>
</evidence>
<evidence type="ECO:0000313" key="3">
    <source>
        <dbReference type="EMBL" id="WDC91680.1"/>
    </source>
</evidence>
<evidence type="ECO:0000313" key="4">
    <source>
        <dbReference type="Proteomes" id="UP001215533"/>
    </source>
</evidence>
<name>A0AAJ5REQ3_LATCU</name>
<sequence>MKDFLNFKLMDKADDLGGAQPSEPAEPETEDVEEPDKPEAKYTDEDVDNIVKAKLAKEREKTAAKVEEAAKLAKMNADQKKDYEAQQVLKRAEEAESKLARLEMQAEARTMVSDLGVNLTDEDLALVVTTDADSTKANVGQLTDLISRIQDQVKTEMLKGTTPKASGQSTTVATADDFSKMSTSERVTFARENPDKFKEYTGGL</sequence>
<reference evidence="3" key="1">
    <citation type="submission" date="2023-02" db="EMBL/GenBank/DDBJ databases">
        <title>Complete genome sequence of Lactobacillus curvatus CACC879 isolated from Pig feces.</title>
        <authorList>
            <person name="Park S."/>
            <person name="Park M.A."/>
            <person name="Kim D.-H."/>
            <person name="Kim Y."/>
        </authorList>
    </citation>
    <scope>NUCLEOTIDE SEQUENCE</scope>
    <source>
        <strain evidence="3">CACC879</strain>
    </source>
</reference>
<dbReference type="AlphaFoldDB" id="A0AAJ5REQ3"/>
<dbReference type="Pfam" id="PF14265">
    <property type="entry name" value="DUF4355"/>
    <property type="match status" value="1"/>
</dbReference>
<gene>
    <name evidence="3" type="ORF">PSR33_05695</name>
</gene>
<feature type="compositionally biased region" description="Acidic residues" evidence="2">
    <location>
        <begin position="25"/>
        <end position="34"/>
    </location>
</feature>
<protein>
    <submittedName>
        <fullName evidence="3">DUF4355 domain-containing protein</fullName>
    </submittedName>
</protein>
<feature type="region of interest" description="Disordered" evidence="2">
    <location>
        <begin position="10"/>
        <end position="45"/>
    </location>
</feature>
<organism evidence="3 4">
    <name type="scientific">Latilactobacillus curvatus</name>
    <name type="common">Lactobacillus curvatus</name>
    <dbReference type="NCBI Taxonomy" id="28038"/>
    <lineage>
        <taxon>Bacteria</taxon>
        <taxon>Bacillati</taxon>
        <taxon>Bacillota</taxon>
        <taxon>Bacilli</taxon>
        <taxon>Lactobacillales</taxon>
        <taxon>Lactobacillaceae</taxon>
        <taxon>Latilactobacillus</taxon>
    </lineage>
</organism>
<feature type="compositionally biased region" description="Basic and acidic residues" evidence="2">
    <location>
        <begin position="35"/>
        <end position="45"/>
    </location>
</feature>
<proteinExistence type="predicted"/>
<evidence type="ECO:0000256" key="2">
    <source>
        <dbReference type="SAM" id="MobiDB-lite"/>
    </source>
</evidence>